<keyword evidence="5" id="KW-0418">Kinase</keyword>
<evidence type="ECO:0000256" key="4">
    <source>
        <dbReference type="ARBA" id="ARBA00022679"/>
    </source>
</evidence>
<dbReference type="PRINTS" id="PR00344">
    <property type="entry name" value="BCTRLSENSOR"/>
</dbReference>
<evidence type="ECO:0000259" key="8">
    <source>
        <dbReference type="PROSITE" id="PS50110"/>
    </source>
</evidence>
<dbReference type="PANTHER" id="PTHR43304">
    <property type="entry name" value="PHYTOCHROME-LIKE PROTEIN CPH1"/>
    <property type="match status" value="1"/>
</dbReference>
<evidence type="ECO:0000259" key="7">
    <source>
        <dbReference type="PROSITE" id="PS50109"/>
    </source>
</evidence>
<dbReference type="CDD" id="cd00082">
    <property type="entry name" value="HisKA"/>
    <property type="match status" value="1"/>
</dbReference>
<evidence type="ECO:0000313" key="11">
    <source>
        <dbReference type="EMBL" id="TSJ78768.1"/>
    </source>
</evidence>
<reference evidence="11 12" key="1">
    <citation type="submission" date="2019-07" db="EMBL/GenBank/DDBJ databases">
        <title>Description of 53C-WASEF.</title>
        <authorList>
            <person name="Pitt A."/>
            <person name="Hahn M.W."/>
        </authorList>
    </citation>
    <scope>NUCLEOTIDE SEQUENCE [LARGE SCALE GENOMIC DNA]</scope>
    <source>
        <strain evidence="11 12">53C-WASEF</strain>
    </source>
</reference>
<evidence type="ECO:0000313" key="12">
    <source>
        <dbReference type="Proteomes" id="UP000315648"/>
    </source>
</evidence>
<dbReference type="SUPFAM" id="SSF55785">
    <property type="entry name" value="PYP-like sensor domain (PAS domain)"/>
    <property type="match status" value="3"/>
</dbReference>
<dbReference type="GO" id="GO:0000155">
    <property type="term" value="F:phosphorelay sensor kinase activity"/>
    <property type="evidence" value="ECO:0007669"/>
    <property type="project" value="InterPro"/>
</dbReference>
<dbReference type="SUPFAM" id="SSF47384">
    <property type="entry name" value="Homodimeric domain of signal transducing histidine kinase"/>
    <property type="match status" value="1"/>
</dbReference>
<dbReference type="InterPro" id="IPR005467">
    <property type="entry name" value="His_kinase_dom"/>
</dbReference>
<dbReference type="InterPro" id="IPR036097">
    <property type="entry name" value="HisK_dim/P_sf"/>
</dbReference>
<dbReference type="Pfam" id="PF08447">
    <property type="entry name" value="PAS_3"/>
    <property type="match status" value="2"/>
</dbReference>
<dbReference type="InterPro" id="IPR013655">
    <property type="entry name" value="PAS_fold_3"/>
</dbReference>
<dbReference type="SUPFAM" id="SSF52172">
    <property type="entry name" value="CheY-like"/>
    <property type="match status" value="1"/>
</dbReference>
<dbReference type="Pfam" id="PF00512">
    <property type="entry name" value="HisKA"/>
    <property type="match status" value="1"/>
</dbReference>
<dbReference type="Gene3D" id="3.40.50.2300">
    <property type="match status" value="1"/>
</dbReference>
<dbReference type="SMART" id="SM00388">
    <property type="entry name" value="HisKA"/>
    <property type="match status" value="1"/>
</dbReference>
<comment type="catalytic activity">
    <reaction evidence="1">
        <text>ATP + protein L-histidine = ADP + protein N-phospho-L-histidine.</text>
        <dbReference type="EC" id="2.7.13.3"/>
    </reaction>
</comment>
<gene>
    <name evidence="11" type="ORF">FPL22_05525</name>
</gene>
<evidence type="ECO:0000259" key="10">
    <source>
        <dbReference type="PROSITE" id="PS50113"/>
    </source>
</evidence>
<dbReference type="SMART" id="SM00448">
    <property type="entry name" value="REC"/>
    <property type="match status" value="1"/>
</dbReference>
<dbReference type="Gene3D" id="2.10.70.100">
    <property type="match status" value="1"/>
</dbReference>
<keyword evidence="12" id="KW-1185">Reference proteome</keyword>
<dbReference type="InterPro" id="IPR004358">
    <property type="entry name" value="Sig_transdc_His_kin-like_C"/>
</dbReference>
<dbReference type="SMART" id="SM00387">
    <property type="entry name" value="HATPase_c"/>
    <property type="match status" value="1"/>
</dbReference>
<keyword evidence="3 6" id="KW-0597">Phosphoprotein</keyword>
<evidence type="ECO:0000256" key="6">
    <source>
        <dbReference type="PROSITE-ProRule" id="PRU00169"/>
    </source>
</evidence>
<dbReference type="Proteomes" id="UP000315648">
    <property type="component" value="Unassembled WGS sequence"/>
</dbReference>
<name>A0A556QQ46_9BACT</name>
<evidence type="ECO:0000256" key="5">
    <source>
        <dbReference type="ARBA" id="ARBA00022777"/>
    </source>
</evidence>
<dbReference type="InterPro" id="IPR001789">
    <property type="entry name" value="Sig_transdc_resp-reg_receiver"/>
</dbReference>
<feature type="domain" description="PAS" evidence="9">
    <location>
        <begin position="267"/>
        <end position="339"/>
    </location>
</feature>
<evidence type="ECO:0000256" key="1">
    <source>
        <dbReference type="ARBA" id="ARBA00000085"/>
    </source>
</evidence>
<dbReference type="EC" id="2.7.13.3" evidence="2"/>
<dbReference type="EMBL" id="VMBG01000001">
    <property type="protein sequence ID" value="TSJ78768.1"/>
    <property type="molecule type" value="Genomic_DNA"/>
</dbReference>
<dbReference type="PROSITE" id="PS50110">
    <property type="entry name" value="RESPONSE_REGULATORY"/>
    <property type="match status" value="1"/>
</dbReference>
<dbReference type="Pfam" id="PF02518">
    <property type="entry name" value="HATPase_c"/>
    <property type="match status" value="1"/>
</dbReference>
<comment type="caution">
    <text evidence="11">The sequence shown here is derived from an EMBL/GenBank/DDBJ whole genome shotgun (WGS) entry which is preliminary data.</text>
</comment>
<feature type="domain" description="Histidine kinase" evidence="7">
    <location>
        <begin position="408"/>
        <end position="631"/>
    </location>
</feature>
<dbReference type="CDD" id="cd00156">
    <property type="entry name" value="REC"/>
    <property type="match status" value="1"/>
</dbReference>
<dbReference type="InterPro" id="IPR000700">
    <property type="entry name" value="PAS-assoc_C"/>
</dbReference>
<dbReference type="NCBIfam" id="TIGR00229">
    <property type="entry name" value="sensory_box"/>
    <property type="match status" value="2"/>
</dbReference>
<dbReference type="InterPro" id="IPR000014">
    <property type="entry name" value="PAS"/>
</dbReference>
<dbReference type="InterPro" id="IPR011006">
    <property type="entry name" value="CheY-like_superfamily"/>
</dbReference>
<evidence type="ECO:0000256" key="3">
    <source>
        <dbReference type="ARBA" id="ARBA00022553"/>
    </source>
</evidence>
<organism evidence="11 12">
    <name type="scientific">Rariglobus hedericola</name>
    <dbReference type="NCBI Taxonomy" id="2597822"/>
    <lineage>
        <taxon>Bacteria</taxon>
        <taxon>Pseudomonadati</taxon>
        <taxon>Verrucomicrobiota</taxon>
        <taxon>Opitutia</taxon>
        <taxon>Opitutales</taxon>
        <taxon>Opitutaceae</taxon>
        <taxon>Rariglobus</taxon>
    </lineage>
</organism>
<dbReference type="Gene3D" id="3.30.565.10">
    <property type="entry name" value="Histidine kinase-like ATPase, C-terminal domain"/>
    <property type="match status" value="1"/>
</dbReference>
<protein>
    <recommendedName>
        <fullName evidence="2">histidine kinase</fullName>
        <ecNumber evidence="2">2.7.13.3</ecNumber>
    </recommendedName>
</protein>
<dbReference type="InterPro" id="IPR003594">
    <property type="entry name" value="HATPase_dom"/>
</dbReference>
<dbReference type="RefSeq" id="WP_144229109.1">
    <property type="nucleotide sequence ID" value="NZ_CBCRVV010000002.1"/>
</dbReference>
<dbReference type="PANTHER" id="PTHR43304:SF1">
    <property type="entry name" value="PAC DOMAIN-CONTAINING PROTEIN"/>
    <property type="match status" value="1"/>
</dbReference>
<dbReference type="SMART" id="SM00091">
    <property type="entry name" value="PAS"/>
    <property type="match status" value="2"/>
</dbReference>
<dbReference type="PROSITE" id="PS50113">
    <property type="entry name" value="PAC"/>
    <property type="match status" value="2"/>
</dbReference>
<dbReference type="CDD" id="cd00130">
    <property type="entry name" value="PAS"/>
    <property type="match status" value="2"/>
</dbReference>
<dbReference type="AlphaFoldDB" id="A0A556QQ46"/>
<evidence type="ECO:0000256" key="2">
    <source>
        <dbReference type="ARBA" id="ARBA00012438"/>
    </source>
</evidence>
<feature type="domain" description="PAC" evidence="10">
    <location>
        <begin position="343"/>
        <end position="395"/>
    </location>
</feature>
<dbReference type="InterPro" id="IPR052162">
    <property type="entry name" value="Sensor_kinase/Photoreceptor"/>
</dbReference>
<dbReference type="OrthoDB" id="9784397at2"/>
<dbReference type="PROSITE" id="PS50109">
    <property type="entry name" value="HIS_KIN"/>
    <property type="match status" value="1"/>
</dbReference>
<feature type="modified residue" description="4-aspartylphosphate" evidence="6">
    <location>
        <position position="703"/>
    </location>
</feature>
<dbReference type="Pfam" id="PF00072">
    <property type="entry name" value="Response_reg"/>
    <property type="match status" value="1"/>
</dbReference>
<evidence type="ECO:0000259" key="9">
    <source>
        <dbReference type="PROSITE" id="PS50112"/>
    </source>
</evidence>
<feature type="domain" description="PAC" evidence="10">
    <location>
        <begin position="86"/>
        <end position="138"/>
    </location>
</feature>
<dbReference type="InterPro" id="IPR036890">
    <property type="entry name" value="HATPase_C_sf"/>
</dbReference>
<dbReference type="Gene3D" id="1.10.287.130">
    <property type="match status" value="1"/>
</dbReference>
<keyword evidence="4" id="KW-0808">Transferase</keyword>
<dbReference type="InterPro" id="IPR001610">
    <property type="entry name" value="PAC"/>
</dbReference>
<dbReference type="InterPro" id="IPR003661">
    <property type="entry name" value="HisK_dim/P_dom"/>
</dbReference>
<dbReference type="InterPro" id="IPR035965">
    <property type="entry name" value="PAS-like_dom_sf"/>
</dbReference>
<feature type="domain" description="Response regulatory" evidence="8">
    <location>
        <begin position="652"/>
        <end position="764"/>
    </location>
</feature>
<dbReference type="PROSITE" id="PS50112">
    <property type="entry name" value="PAS"/>
    <property type="match status" value="1"/>
</dbReference>
<sequence length="769" mass="86236">MSYSLSEADLLRTRLEASQRIATIGDWESDTQHVYRDCSSQVYDILGVAHGSPERLAETFIERIHPDDLESVRQRQQTLCPGLPRITFDHRIIRPDGEIRYVQQRSELILEPDAEPTRVIGTLQDITELKAAEEELRGKTAVLEAQLNTSIDGILIVDAEGRSILQNDRFAVVCKIPREISELEHDKLQVQHVMTLMKNPEEFGMRLTHLDSHPNEVSRDELEMIDGTVLDRYTAPVIGKDGRYHGRIWTFRDITSKKIVELSLRGSQERFKLVAKTIGDVIWDWNLRSNVIWRSDGFENAFGLAASEEDELQTSWEQLIHEDDRARIAASMKTAIMSPLQTWTEEYRVLRRDGSYAFVEDHAQIVRDPAGIAVRMVGGVRDLTERKNFEARLLRSQRMESIGVLAGGIAHDLNNILAPILMSIDILKQDSRGKEHAHRMLEIVRASAQRGADLVRQVLTFSRGADGEYMAISFRHLFNELENIVRETFPRNIEIEFNAQANLWPVMGDASQLHQVLLNLAVNARDAMPVGGKLMFEANNKAVDADFPGLEAETPAGSYVELVVMDSGTGMTPEVLERMFEAFFTTKGEGKGTGLGLASVYAIVKKYHGFINVTSEVGVGTTFKIYFPVDPSLRSDSRAPMMIDNQRGKGETVLLIDDERSIRDIAQQTLEGFGYHVLVAGDGIEGIALYVRNLKSIDVVITDMMMPNCDGISTINALLGINPQVRIIAASGLEIKREVVKGVGDFLAKPYSAETMLKLLREVLDRPKA</sequence>
<proteinExistence type="predicted"/>
<accession>A0A556QQ46</accession>
<dbReference type="Gene3D" id="3.30.450.20">
    <property type="entry name" value="PAS domain"/>
    <property type="match status" value="3"/>
</dbReference>
<dbReference type="SUPFAM" id="SSF55874">
    <property type="entry name" value="ATPase domain of HSP90 chaperone/DNA topoisomerase II/histidine kinase"/>
    <property type="match status" value="1"/>
</dbReference>
<dbReference type="SMART" id="SM00086">
    <property type="entry name" value="PAC"/>
    <property type="match status" value="2"/>
</dbReference>